<evidence type="ECO:0000313" key="2">
    <source>
        <dbReference type="EMBL" id="POG02436.1"/>
    </source>
</evidence>
<organism evidence="2 3">
    <name type="scientific">Pseudomonas putida</name>
    <name type="common">Arthrobacter siderocapsulatus</name>
    <dbReference type="NCBI Taxonomy" id="303"/>
    <lineage>
        <taxon>Bacteria</taxon>
        <taxon>Pseudomonadati</taxon>
        <taxon>Pseudomonadota</taxon>
        <taxon>Gammaproteobacteria</taxon>
        <taxon>Pseudomonadales</taxon>
        <taxon>Pseudomonadaceae</taxon>
        <taxon>Pseudomonas</taxon>
    </lineage>
</organism>
<protein>
    <submittedName>
        <fullName evidence="2">Uncharacterized protein</fullName>
    </submittedName>
</protein>
<keyword evidence="1" id="KW-0472">Membrane</keyword>
<sequence>MEVNLVMSDLKSGVPTSLQGINVWRALGSLVSASATVTAVGALAAFVVIFAYLHEIGSPELIGKALAAPSEVWPWVVVSSLLLIFYLLLLLLTTASYAVAVNLFKKTPDVQRAMAGYLLIPTLAGVVATVCSTLLTHNTSVVPVFVDSAVWVVIGMLVLFFIPKFTVLLDKAISGDKAVHCFGVIHLKHMSALAMATWVAAIAATFPMLAVLSTPSLFYSQGGVSKAVFISIFITILGFVPAIAFYVSRGETFVRVRNAFFGVVALIIGTLVIVPSAVPAAVDQAAVLAGIKDVRVFPYMLKETYAAEDFDRSWGNVVTKRNYPVVEGLVLFTLGGVTLLCPKSLEGTDLSRWASESGACLTMNSKMVKRMPLKQT</sequence>
<feature type="transmembrane region" description="Helical" evidence="1">
    <location>
        <begin position="148"/>
        <end position="169"/>
    </location>
</feature>
<keyword evidence="1" id="KW-1133">Transmembrane helix</keyword>
<feature type="transmembrane region" description="Helical" evidence="1">
    <location>
        <begin position="116"/>
        <end position="136"/>
    </location>
</feature>
<dbReference type="EMBL" id="MING01000083">
    <property type="protein sequence ID" value="POG02436.1"/>
    <property type="molecule type" value="Genomic_DNA"/>
</dbReference>
<evidence type="ECO:0000256" key="1">
    <source>
        <dbReference type="SAM" id="Phobius"/>
    </source>
</evidence>
<dbReference type="AlphaFoldDB" id="A0A2S3WM06"/>
<feature type="transmembrane region" description="Helical" evidence="1">
    <location>
        <begin position="27"/>
        <end position="53"/>
    </location>
</feature>
<feature type="transmembrane region" description="Helical" evidence="1">
    <location>
        <begin position="259"/>
        <end position="278"/>
    </location>
</feature>
<proteinExistence type="predicted"/>
<name>A0A2S3WM06_PSEPU</name>
<feature type="transmembrane region" description="Helical" evidence="1">
    <location>
        <begin position="224"/>
        <end position="247"/>
    </location>
</feature>
<reference evidence="2 3" key="1">
    <citation type="submission" date="2016-08" db="EMBL/GenBank/DDBJ databases">
        <authorList>
            <person name="Seilhamer J.J."/>
        </authorList>
    </citation>
    <scope>NUCLEOTIDE SEQUENCE [LARGE SCALE GENOMIC DNA]</scope>
    <source>
        <strain evidence="2 3">KH-18-2</strain>
    </source>
</reference>
<gene>
    <name evidence="2" type="ORF">BGP82_13940</name>
</gene>
<feature type="transmembrane region" description="Helical" evidence="1">
    <location>
        <begin position="73"/>
        <end position="104"/>
    </location>
</feature>
<evidence type="ECO:0000313" key="3">
    <source>
        <dbReference type="Proteomes" id="UP000237378"/>
    </source>
</evidence>
<comment type="caution">
    <text evidence="2">The sequence shown here is derived from an EMBL/GenBank/DDBJ whole genome shotgun (WGS) entry which is preliminary data.</text>
</comment>
<keyword evidence="1" id="KW-0812">Transmembrane</keyword>
<reference evidence="2 3" key="2">
    <citation type="submission" date="2018-03" db="EMBL/GenBank/DDBJ databases">
        <title>Draft genome of Pseudomonas putida strain KH-18-2.</title>
        <authorList>
            <person name="Yoshizawa S."/>
            <person name="Khan N.H."/>
            <person name="Nishimura M."/>
            <person name="Chiura H.X."/>
            <person name="Ogura Y."/>
            <person name="Hayashi T."/>
            <person name="Kogure K."/>
        </authorList>
    </citation>
    <scope>NUCLEOTIDE SEQUENCE [LARGE SCALE GENOMIC DNA]</scope>
    <source>
        <strain evidence="2 3">KH-18-2</strain>
    </source>
</reference>
<feature type="transmembrane region" description="Helical" evidence="1">
    <location>
        <begin position="190"/>
        <end position="212"/>
    </location>
</feature>
<accession>A0A2S3WM06</accession>
<dbReference type="Proteomes" id="UP000237378">
    <property type="component" value="Unassembled WGS sequence"/>
</dbReference>